<evidence type="ECO:0000313" key="2">
    <source>
        <dbReference type="Proteomes" id="UP001225598"/>
    </source>
</evidence>
<dbReference type="Proteomes" id="UP001225598">
    <property type="component" value="Chromosome"/>
</dbReference>
<name>A0ABY8VFK5_9CORY</name>
<protein>
    <recommendedName>
        <fullName evidence="3">Methionyl-tRNA formyltransferase</fullName>
    </recommendedName>
</protein>
<evidence type="ECO:0008006" key="3">
    <source>
        <dbReference type="Google" id="ProtNLM"/>
    </source>
</evidence>
<dbReference type="EMBL" id="CP126969">
    <property type="protein sequence ID" value="WIM67418.1"/>
    <property type="molecule type" value="Genomic_DNA"/>
</dbReference>
<sequence length="305" mass="33479">MRFIYVACGTEILSSLIDDSPAPVEQYKVRAVPTRKELRFLDQISAEELPVDPTPSLDEIAAQPDVEHLGAPSFAPQIPNQPLRVIVHGSDAALSAVLTRMMRADYMWAEVAYIPTDPTSPASVNWGITADNAVQNALHGSVRPVPTIRTDTSTVVAGSATLTHLNAQEYIGEIVVDSDVLVLRDDQGDSARFFGQFGARLVPMTEAPGIVAAPLVTPRISEGKLTQHDPRQMQAWFDMPILRWRTRGKAVPTNRVDGSHLLTGRAVQSGGLDIQITIDGIDHPRPVKRVTFYRHLRDMQAVRPD</sequence>
<accession>A0ABY8VFK5</accession>
<keyword evidence="2" id="KW-1185">Reference proteome</keyword>
<proteinExistence type="predicted"/>
<reference evidence="1 2" key="1">
    <citation type="submission" date="2023-05" db="EMBL/GenBank/DDBJ databases">
        <title>Corynebacterium suedekumii sp. nov. and Corynebacterium breve sp. nov. isolated from raw cow's milk.</title>
        <authorList>
            <person name="Baer M.K."/>
            <person name="Mehl L."/>
            <person name="Hellmuth R."/>
            <person name="Marke G."/>
            <person name="Lipski A."/>
        </authorList>
    </citation>
    <scope>NUCLEOTIDE SEQUENCE [LARGE SCALE GENOMIC DNA]</scope>
    <source>
        <strain evidence="1 2">R4</strain>
    </source>
</reference>
<dbReference type="RefSeq" id="WP_284824500.1">
    <property type="nucleotide sequence ID" value="NZ_CP126969.1"/>
</dbReference>
<gene>
    <name evidence="1" type="ORF">QP027_09965</name>
</gene>
<evidence type="ECO:0000313" key="1">
    <source>
        <dbReference type="EMBL" id="WIM67418.1"/>
    </source>
</evidence>
<organism evidence="1 2">
    <name type="scientific">Corynebacterium breve</name>
    <dbReference type="NCBI Taxonomy" id="3049799"/>
    <lineage>
        <taxon>Bacteria</taxon>
        <taxon>Bacillati</taxon>
        <taxon>Actinomycetota</taxon>
        <taxon>Actinomycetes</taxon>
        <taxon>Mycobacteriales</taxon>
        <taxon>Corynebacteriaceae</taxon>
        <taxon>Corynebacterium</taxon>
    </lineage>
</organism>